<dbReference type="PIRSF" id="PIRSF001227">
    <property type="entry name" value="Pen_acylase"/>
    <property type="match status" value="1"/>
</dbReference>
<comment type="similarity">
    <text evidence="1">Belongs to the peptidase S45 family.</text>
</comment>
<dbReference type="Proteomes" id="UP001166571">
    <property type="component" value="Unassembled WGS sequence"/>
</dbReference>
<keyword evidence="2" id="KW-0378">Hydrolase</keyword>
<reference evidence="4" key="1">
    <citation type="submission" date="2021-08" db="EMBL/GenBank/DDBJ databases">
        <title>Sphingopyxis panaciterrulae sp. nov., isolated from the surface water of the Yellow Sea.</title>
        <authorList>
            <person name="Gao Z."/>
            <person name="Zhang D."/>
            <person name="Zhang A."/>
        </authorList>
    </citation>
    <scope>NUCLEOTIDE SEQUENCE</scope>
    <source>
        <strain evidence="4">XHP0097</strain>
    </source>
</reference>
<gene>
    <name evidence="4" type="ORF">K5P26_04035</name>
</gene>
<dbReference type="CDD" id="cd03747">
    <property type="entry name" value="Ntn_PGA_like"/>
    <property type="match status" value="1"/>
</dbReference>
<comment type="caution">
    <text evidence="4">The sequence shown here is derived from an EMBL/GenBank/DDBJ whole genome shotgun (WGS) entry which is preliminary data.</text>
</comment>
<dbReference type="EMBL" id="JAILXK010000001">
    <property type="protein sequence ID" value="MBY4636310.1"/>
    <property type="molecule type" value="Genomic_DNA"/>
</dbReference>
<protein>
    <submittedName>
        <fullName evidence="4">Penicillin acylase family protein</fullName>
    </submittedName>
</protein>
<evidence type="ECO:0000313" key="5">
    <source>
        <dbReference type="Proteomes" id="UP001166571"/>
    </source>
</evidence>
<sequence length="796" mass="88056">MIQRRTFLLASVATLAFPVQSWSRTPGAQPRTRRVVEGACAPVEIIEDELGIPHVRAASLHDAYFGQGYLVARDRLFQIDMDYRREAGRMAEVFGARFVAADRAARLFHYRGDIDAELATLPPEVLECARGYVAGVNARIAELEADPDQLPLEYGILGIAPLRWDVRNLVRHRGIGMGDADDEVRRAQLQARGLIEAERLMAPLRLDWEFTVPKGLDVAAVSEADLGVLLPSARPLPFDTLQEAQADPAQRNADRFSQGSNAWTIAPTRSATGRPILSNDPHLGIGGASPRHMVHMTAPGLDVIGAGAPGLPGIMQGHTDRFAFGRTNFHIDQTDLFVLKTHESDPDRYWHRGEWKAFERHEEVIQVKDAPAERVMLRYAEGRPIISEDPARNRAVAFATVTMLPGANMRFAIIAINLSKDWESLQRAFKLHVSPTNLHYADIDGNIGWQTIGFTPRRPKHDGLFPAPGDGDYDWTGILPVSQMPHVFNPHEGWFASANQLNLPKDYPYRERIISFTWSDPYRYNRIAEVLDAQPKHRIEDSVALLHDVQSLPARALQAMLPAVPPPGTVADAAAMLRSWDREVDADSGAALLFEMVMQALSNDFRERVVPAEARDLIPTVNLSEMLRILSDLDAQLGPDPRAARDAMIARALESGWNKAVELAGPDPSVWKWGDLHRVTIAHPLASSIPAIAAAFPRIEGGRSGGDGTTPMARGYNSRRGFNVSHGASYLFVADVGAWDNSRFLLLPGQSADPRSARYRDFYPYWLAGAMQPLWFSRAAVDRHAAARLTLTPAKG</sequence>
<dbReference type="Gene3D" id="1.10.439.10">
    <property type="entry name" value="Penicillin Amidohydrolase, domain 1"/>
    <property type="match status" value="1"/>
</dbReference>
<dbReference type="RefSeq" id="WP_222135829.1">
    <property type="nucleotide sequence ID" value="NZ_JAILXK010000001.1"/>
</dbReference>
<dbReference type="InterPro" id="IPR043146">
    <property type="entry name" value="Penicillin_amidase_N_B-knob"/>
</dbReference>
<proteinExistence type="inferred from homology"/>
<dbReference type="InterPro" id="IPR029055">
    <property type="entry name" value="Ntn_hydrolases_N"/>
</dbReference>
<evidence type="ECO:0000256" key="2">
    <source>
        <dbReference type="ARBA" id="ARBA00022801"/>
    </source>
</evidence>
<dbReference type="Gene3D" id="1.10.1400.10">
    <property type="match status" value="1"/>
</dbReference>
<dbReference type="Gene3D" id="2.30.120.10">
    <property type="match status" value="1"/>
</dbReference>
<dbReference type="SUPFAM" id="SSF56235">
    <property type="entry name" value="N-terminal nucleophile aminohydrolases (Ntn hydrolases)"/>
    <property type="match status" value="1"/>
</dbReference>
<name>A0ABS7MBA2_9SPHN</name>
<keyword evidence="5" id="KW-1185">Reference proteome</keyword>
<dbReference type="PANTHER" id="PTHR34218">
    <property type="entry name" value="PEPTIDASE S45 PENICILLIN AMIDASE"/>
    <property type="match status" value="1"/>
</dbReference>
<evidence type="ECO:0000256" key="3">
    <source>
        <dbReference type="ARBA" id="ARBA00023145"/>
    </source>
</evidence>
<dbReference type="InterPro" id="IPR043147">
    <property type="entry name" value="Penicillin_amidase_A-knob"/>
</dbReference>
<dbReference type="InterPro" id="IPR023343">
    <property type="entry name" value="Penicillin_amidase_dom1"/>
</dbReference>
<dbReference type="PANTHER" id="PTHR34218:SF4">
    <property type="entry name" value="ACYL-HOMOSERINE LACTONE ACYLASE QUIP"/>
    <property type="match status" value="1"/>
</dbReference>
<evidence type="ECO:0000313" key="4">
    <source>
        <dbReference type="EMBL" id="MBY4636310.1"/>
    </source>
</evidence>
<keyword evidence="3" id="KW-0865">Zymogen</keyword>
<accession>A0ABS7MBA2</accession>
<dbReference type="Pfam" id="PF01804">
    <property type="entry name" value="Penicil_amidase"/>
    <property type="match status" value="1"/>
</dbReference>
<dbReference type="Gene3D" id="3.60.20.10">
    <property type="entry name" value="Glutamine Phosphoribosylpyrophosphate, subunit 1, domain 1"/>
    <property type="match status" value="1"/>
</dbReference>
<dbReference type="InterPro" id="IPR014395">
    <property type="entry name" value="Pen/GL7ACA/AHL_acylase"/>
</dbReference>
<evidence type="ECO:0000256" key="1">
    <source>
        <dbReference type="ARBA" id="ARBA00006586"/>
    </source>
</evidence>
<organism evidence="4 5">
    <name type="scientific">Sphingopyxis jiangsuensis</name>
    <dbReference type="NCBI Taxonomy" id="2871171"/>
    <lineage>
        <taxon>Bacteria</taxon>
        <taxon>Pseudomonadati</taxon>
        <taxon>Pseudomonadota</taxon>
        <taxon>Alphaproteobacteria</taxon>
        <taxon>Sphingomonadales</taxon>
        <taxon>Sphingomonadaceae</taxon>
        <taxon>Sphingopyxis</taxon>
    </lineage>
</organism>
<dbReference type="InterPro" id="IPR002692">
    <property type="entry name" value="S45"/>
</dbReference>